<comment type="caution">
    <text evidence="1">The sequence shown here is derived from an EMBL/GenBank/DDBJ whole genome shotgun (WGS) entry which is preliminary data.</text>
</comment>
<dbReference type="EMBL" id="JAWDJW010006334">
    <property type="protein sequence ID" value="KAK3065584.1"/>
    <property type="molecule type" value="Genomic_DNA"/>
</dbReference>
<protein>
    <submittedName>
        <fullName evidence="1">Uncharacterized protein</fullName>
    </submittedName>
</protein>
<accession>A0ACC3DDI3</accession>
<name>A0ACC3DDI3_9PEZI</name>
<evidence type="ECO:0000313" key="2">
    <source>
        <dbReference type="Proteomes" id="UP001186974"/>
    </source>
</evidence>
<proteinExistence type="predicted"/>
<sequence>METLNDQREYLKATQQTDGVCILEATATWCSQCKAIEPYVQKLVKQFPDARFYKYDIEQAPAIAQELGVSMMPTFSIFNDGNIEAGITGAKPDALLKAIRETYKGKEVEVTE</sequence>
<dbReference type="Proteomes" id="UP001186974">
    <property type="component" value="Unassembled WGS sequence"/>
</dbReference>
<gene>
    <name evidence="1" type="ORF">LTS18_000061</name>
</gene>
<evidence type="ECO:0000313" key="1">
    <source>
        <dbReference type="EMBL" id="KAK3065584.1"/>
    </source>
</evidence>
<keyword evidence="2" id="KW-1185">Reference proteome</keyword>
<reference evidence="1" key="1">
    <citation type="submission" date="2024-09" db="EMBL/GenBank/DDBJ databases">
        <title>Black Yeasts Isolated from many extreme environments.</title>
        <authorList>
            <person name="Coleine C."/>
            <person name="Stajich J.E."/>
            <person name="Selbmann L."/>
        </authorList>
    </citation>
    <scope>NUCLEOTIDE SEQUENCE</scope>
    <source>
        <strain evidence="1">CCFEE 5737</strain>
    </source>
</reference>
<organism evidence="1 2">
    <name type="scientific">Coniosporium uncinatum</name>
    <dbReference type="NCBI Taxonomy" id="93489"/>
    <lineage>
        <taxon>Eukaryota</taxon>
        <taxon>Fungi</taxon>
        <taxon>Dikarya</taxon>
        <taxon>Ascomycota</taxon>
        <taxon>Pezizomycotina</taxon>
        <taxon>Dothideomycetes</taxon>
        <taxon>Dothideomycetes incertae sedis</taxon>
        <taxon>Coniosporium</taxon>
    </lineage>
</organism>